<evidence type="ECO:0000256" key="4">
    <source>
        <dbReference type="SAM" id="MobiDB-lite"/>
    </source>
</evidence>
<keyword evidence="5" id="KW-1185">Reference proteome</keyword>
<dbReference type="Gene3D" id="2.130.10.10">
    <property type="entry name" value="YVTN repeat-like/Quinoprotein amine dehydrogenase"/>
    <property type="match status" value="2"/>
</dbReference>
<dbReference type="PANTHER" id="PTHR22838:SF0">
    <property type="entry name" value="WD REPEAT-CONTAINING PROTEIN 26"/>
    <property type="match status" value="1"/>
</dbReference>
<evidence type="ECO:0000313" key="5">
    <source>
        <dbReference type="Proteomes" id="UP000095283"/>
    </source>
</evidence>
<reference evidence="6" key="1">
    <citation type="submission" date="2016-11" db="UniProtKB">
        <authorList>
            <consortium name="WormBaseParasite"/>
        </authorList>
    </citation>
    <scope>IDENTIFICATION</scope>
</reference>
<keyword evidence="2" id="KW-0677">Repeat</keyword>
<dbReference type="InterPro" id="IPR036322">
    <property type="entry name" value="WD40_repeat_dom_sf"/>
</dbReference>
<dbReference type="SMART" id="SM00320">
    <property type="entry name" value="WD40"/>
    <property type="match status" value="3"/>
</dbReference>
<name>A0A1I7WYM5_HETBA</name>
<feature type="repeat" description="WD" evidence="3">
    <location>
        <begin position="372"/>
        <end position="413"/>
    </location>
</feature>
<evidence type="ECO:0000313" key="6">
    <source>
        <dbReference type="WBParaSite" id="Hba_10287"/>
    </source>
</evidence>
<sequence>MIMDESSGKCRSLSSKSLSQDNQLFPPLVAHAESRIVDTGRQGVAASGASSGFARRWSRCQATQKIHQKIISGSYAGCLGVQLLCDSNDRCTPTVIINAFSLKCNTSMDPILVQQLERITFFINIPCASDLSSATANGTAKFKTPLPVCKPPPMLSPKQHNTVRIIAQYLRDLGLTESLDALTEESGCKVENAHASRLRDLIYKANWSDALAVLDKCFAYLKPQELNAAKTIILEEKFYDLLHKNDTPAALRLLREEFPTRPEVMDKRSSMIRMLFMDKQQLAKVPEANKYRSKSDRKKLAVKIQRVLPAQFILPAARLEQLLDQAYSYQVSKCRVHMRNDYGDTTMEANAIFTDHSCRSPETKRYENIQTLRNHATEVWCVEFSQDGKMLASGSKTNCIHVWKVDTATKLVKPYKQLGNRDAIDVLSCMSWSSDSKFLAVAGTEQMPFDILVFNVKEGCIHRTIRNLQTSLFTTCVFFNAKNHFLVAGDERGHMKVFICTNYHSKKFENVGLAKPNFGKKFFWGSSRQFGDTCEFWRWKPRIYCNWNRGYVQISIVSRMYTYLSLSWDIFADHKVAIWNVDNCRPVLKLRGHKRVVNAVAWNPKNPTMLASCSEDKTVRIWSVARSGDIEASGHKMSRKHKLRRNASNREHKKNGTCK</sequence>
<proteinExistence type="predicted"/>
<evidence type="ECO:0000256" key="3">
    <source>
        <dbReference type="PROSITE-ProRule" id="PRU00221"/>
    </source>
</evidence>
<dbReference type="GO" id="GO:0043161">
    <property type="term" value="P:proteasome-mediated ubiquitin-dependent protein catabolic process"/>
    <property type="evidence" value="ECO:0007669"/>
    <property type="project" value="TreeGrafter"/>
</dbReference>
<dbReference type="SMART" id="SM00667">
    <property type="entry name" value="LisH"/>
    <property type="match status" value="1"/>
</dbReference>
<dbReference type="PROSITE" id="PS50294">
    <property type="entry name" value="WD_REPEATS_REGION"/>
    <property type="match status" value="2"/>
</dbReference>
<dbReference type="InterPro" id="IPR006594">
    <property type="entry name" value="LisH"/>
</dbReference>
<feature type="compositionally biased region" description="Basic residues" evidence="4">
    <location>
        <begin position="636"/>
        <end position="659"/>
    </location>
</feature>
<dbReference type="PROSITE" id="PS50082">
    <property type="entry name" value="WD_REPEATS_2"/>
    <property type="match status" value="2"/>
</dbReference>
<dbReference type="InterPro" id="IPR001680">
    <property type="entry name" value="WD40_rpt"/>
</dbReference>
<dbReference type="PROSITE" id="PS50896">
    <property type="entry name" value="LISH"/>
    <property type="match status" value="1"/>
</dbReference>
<dbReference type="Pfam" id="PF23627">
    <property type="entry name" value="LisH_WDR26"/>
    <property type="match status" value="1"/>
</dbReference>
<dbReference type="PANTHER" id="PTHR22838">
    <property type="entry name" value="WD REPEAT PROTEIN 26-RELATED"/>
    <property type="match status" value="1"/>
</dbReference>
<feature type="region of interest" description="Disordered" evidence="4">
    <location>
        <begin position="632"/>
        <end position="659"/>
    </location>
</feature>
<dbReference type="SUPFAM" id="SSF50978">
    <property type="entry name" value="WD40 repeat-like"/>
    <property type="match status" value="1"/>
</dbReference>
<dbReference type="Pfam" id="PF00400">
    <property type="entry name" value="WD40"/>
    <property type="match status" value="2"/>
</dbReference>
<protein>
    <submittedName>
        <fullName evidence="6">LisH domain-containing protein</fullName>
    </submittedName>
</protein>
<dbReference type="GO" id="GO:0034657">
    <property type="term" value="C:GID complex"/>
    <property type="evidence" value="ECO:0007669"/>
    <property type="project" value="TreeGrafter"/>
</dbReference>
<keyword evidence="1 3" id="KW-0853">WD repeat</keyword>
<organism evidence="5 6">
    <name type="scientific">Heterorhabditis bacteriophora</name>
    <name type="common">Entomopathogenic nematode worm</name>
    <dbReference type="NCBI Taxonomy" id="37862"/>
    <lineage>
        <taxon>Eukaryota</taxon>
        <taxon>Metazoa</taxon>
        <taxon>Ecdysozoa</taxon>
        <taxon>Nematoda</taxon>
        <taxon>Chromadorea</taxon>
        <taxon>Rhabditida</taxon>
        <taxon>Rhabditina</taxon>
        <taxon>Rhabditomorpha</taxon>
        <taxon>Strongyloidea</taxon>
        <taxon>Heterorhabditidae</taxon>
        <taxon>Heterorhabditis</taxon>
    </lineage>
</organism>
<dbReference type="Proteomes" id="UP000095283">
    <property type="component" value="Unplaced"/>
</dbReference>
<dbReference type="InterPro" id="IPR051350">
    <property type="entry name" value="WD_repeat-ST_regulator"/>
</dbReference>
<accession>A0A1I7WYM5</accession>
<dbReference type="WBParaSite" id="Hba_10287">
    <property type="protein sequence ID" value="Hba_10287"/>
    <property type="gene ID" value="Hba_10287"/>
</dbReference>
<dbReference type="InterPro" id="IPR015943">
    <property type="entry name" value="WD40/YVTN_repeat-like_dom_sf"/>
</dbReference>
<evidence type="ECO:0000256" key="2">
    <source>
        <dbReference type="ARBA" id="ARBA00022737"/>
    </source>
</evidence>
<dbReference type="AlphaFoldDB" id="A0A1I7WYM5"/>
<feature type="repeat" description="WD" evidence="3">
    <location>
        <begin position="590"/>
        <end position="632"/>
    </location>
</feature>
<evidence type="ECO:0000256" key="1">
    <source>
        <dbReference type="ARBA" id="ARBA00022574"/>
    </source>
</evidence>